<evidence type="ECO:0000313" key="2">
    <source>
        <dbReference type="EMBL" id="MBB2899996.1"/>
    </source>
</evidence>
<dbReference type="RefSeq" id="WP_183390431.1">
    <property type="nucleotide sequence ID" value="NZ_JACHVY010000001.1"/>
</dbReference>
<feature type="transmembrane region" description="Helical" evidence="1">
    <location>
        <begin position="58"/>
        <end position="77"/>
    </location>
</feature>
<protein>
    <recommendedName>
        <fullName evidence="4">Transmembrane protein</fullName>
    </recommendedName>
</protein>
<keyword evidence="1" id="KW-0472">Membrane</keyword>
<feature type="transmembrane region" description="Helical" evidence="1">
    <location>
        <begin position="20"/>
        <end position="38"/>
    </location>
</feature>
<reference evidence="2 3" key="2">
    <citation type="submission" date="2020-08" db="EMBL/GenBank/DDBJ databases">
        <authorList>
            <person name="Partida-Martinez L."/>
            <person name="Huntemann M."/>
            <person name="Clum A."/>
            <person name="Wang J."/>
            <person name="Palaniappan K."/>
            <person name="Ritter S."/>
            <person name="Chen I.-M."/>
            <person name="Stamatis D."/>
            <person name="Reddy T."/>
            <person name="O'Malley R."/>
            <person name="Daum C."/>
            <person name="Shapiro N."/>
            <person name="Ivanova N."/>
            <person name="Kyrpides N."/>
            <person name="Woyke T."/>
        </authorList>
    </citation>
    <scope>NUCLEOTIDE SEQUENCE [LARGE SCALE GENOMIC DNA]</scope>
    <source>
        <strain evidence="2 3">AS2.23</strain>
    </source>
</reference>
<accession>A0A7W4TKK2</accession>
<sequence length="137" mass="13719">MIGPARDTTPRGVAATRLAAGYLAAQGVAVAAWWTLLLAWPPARGPFELGDPSVLRSFLLPDVGFGLASLLAARLVARGRPAALAAVAVTTGAVGYSTAMTLGHVAARGEGVVGAVAMVLATAGSALCLRAVSRATR</sequence>
<feature type="transmembrane region" description="Helical" evidence="1">
    <location>
        <begin position="112"/>
        <end position="132"/>
    </location>
</feature>
<proteinExistence type="predicted"/>
<gene>
    <name evidence="2" type="ORF">FHR75_000784</name>
</gene>
<evidence type="ECO:0000313" key="3">
    <source>
        <dbReference type="Proteomes" id="UP000533269"/>
    </source>
</evidence>
<keyword evidence="1" id="KW-1133">Transmembrane helix</keyword>
<keyword evidence="1" id="KW-0812">Transmembrane</keyword>
<evidence type="ECO:0008006" key="4">
    <source>
        <dbReference type="Google" id="ProtNLM"/>
    </source>
</evidence>
<evidence type="ECO:0000256" key="1">
    <source>
        <dbReference type="SAM" id="Phobius"/>
    </source>
</evidence>
<organism evidence="2 3">
    <name type="scientific">Kineococcus radiotolerans</name>
    <dbReference type="NCBI Taxonomy" id="131568"/>
    <lineage>
        <taxon>Bacteria</taxon>
        <taxon>Bacillati</taxon>
        <taxon>Actinomycetota</taxon>
        <taxon>Actinomycetes</taxon>
        <taxon>Kineosporiales</taxon>
        <taxon>Kineosporiaceae</taxon>
        <taxon>Kineococcus</taxon>
    </lineage>
</organism>
<comment type="caution">
    <text evidence="2">The sequence shown here is derived from an EMBL/GenBank/DDBJ whole genome shotgun (WGS) entry which is preliminary data.</text>
</comment>
<reference evidence="2 3" key="1">
    <citation type="submission" date="2020-08" db="EMBL/GenBank/DDBJ databases">
        <title>The Agave Microbiome: Exploring the role of microbial communities in plant adaptations to desert environments.</title>
        <authorList>
            <person name="Partida-Martinez L.P."/>
        </authorList>
    </citation>
    <scope>NUCLEOTIDE SEQUENCE [LARGE SCALE GENOMIC DNA]</scope>
    <source>
        <strain evidence="2 3">AS2.23</strain>
    </source>
</reference>
<dbReference type="AlphaFoldDB" id="A0A7W4TKK2"/>
<name>A0A7W4TKK2_KINRA</name>
<feature type="transmembrane region" description="Helical" evidence="1">
    <location>
        <begin position="84"/>
        <end position="106"/>
    </location>
</feature>
<dbReference type="EMBL" id="JACHVY010000001">
    <property type="protein sequence ID" value="MBB2899996.1"/>
    <property type="molecule type" value="Genomic_DNA"/>
</dbReference>
<dbReference type="Proteomes" id="UP000533269">
    <property type="component" value="Unassembled WGS sequence"/>
</dbReference>